<evidence type="ECO:0000313" key="4">
    <source>
        <dbReference type="EMBL" id="SES37074.1"/>
    </source>
</evidence>
<dbReference type="GO" id="GO:0000976">
    <property type="term" value="F:transcription cis-regulatory region binding"/>
    <property type="evidence" value="ECO:0007669"/>
    <property type="project" value="TreeGrafter"/>
</dbReference>
<keyword evidence="5" id="KW-1185">Reference proteome</keyword>
<dbReference type="PROSITE" id="PS50977">
    <property type="entry name" value="HTH_TETR_2"/>
    <property type="match status" value="1"/>
</dbReference>
<dbReference type="OrthoDB" id="8478851at2"/>
<sequence length="219" mass="24322">MTNMDSSSQRAKRGRPVAICVAERRELILDALDEVFREAGMRGTTMAAVARKAGMSKRTLYEIFDDRAALFQAYMDRLRTAIARPLDDAAVDLPLEQRLRLLLAPRRPDSPPDLPIAILRALVAESPERPEMGRTFMSRGPHAVEEMIRQELERAVGRGEIRIADTGAAATLLKDMLRASPLDLLIDPDADPCDRDVEARFELALKVFLNGIEAAQNDG</sequence>
<feature type="domain" description="HTH tetR-type" evidence="3">
    <location>
        <begin position="22"/>
        <end position="82"/>
    </location>
</feature>
<dbReference type="SUPFAM" id="SSF48498">
    <property type="entry name" value="Tetracyclin repressor-like, C-terminal domain"/>
    <property type="match status" value="1"/>
</dbReference>
<accession>A0A1H9WTB8</accession>
<name>A0A1H9WTB8_9RHOB</name>
<proteinExistence type="predicted"/>
<dbReference type="SUPFAM" id="SSF46689">
    <property type="entry name" value="Homeodomain-like"/>
    <property type="match status" value="1"/>
</dbReference>
<dbReference type="Proteomes" id="UP000198885">
    <property type="component" value="Unassembled WGS sequence"/>
</dbReference>
<keyword evidence="1 2" id="KW-0238">DNA-binding</keyword>
<evidence type="ECO:0000259" key="3">
    <source>
        <dbReference type="PROSITE" id="PS50977"/>
    </source>
</evidence>
<dbReference type="GO" id="GO:0003700">
    <property type="term" value="F:DNA-binding transcription factor activity"/>
    <property type="evidence" value="ECO:0007669"/>
    <property type="project" value="TreeGrafter"/>
</dbReference>
<dbReference type="STRING" id="641238.SAMN04490244_11316"/>
<evidence type="ECO:0000256" key="1">
    <source>
        <dbReference type="ARBA" id="ARBA00023125"/>
    </source>
</evidence>
<dbReference type="InterPro" id="IPR001647">
    <property type="entry name" value="HTH_TetR"/>
</dbReference>
<evidence type="ECO:0000313" key="5">
    <source>
        <dbReference type="Proteomes" id="UP000198885"/>
    </source>
</evidence>
<protein>
    <submittedName>
        <fullName evidence="4">DNA-binding transcriptional regulator, AcrR family</fullName>
    </submittedName>
</protein>
<reference evidence="4 5" key="1">
    <citation type="submission" date="2016-10" db="EMBL/GenBank/DDBJ databases">
        <authorList>
            <person name="de Groot N.N."/>
        </authorList>
    </citation>
    <scope>NUCLEOTIDE SEQUENCE [LARGE SCALE GENOMIC DNA]</scope>
    <source>
        <strain evidence="4 5">DSM 23042</strain>
    </source>
</reference>
<dbReference type="Pfam" id="PF14246">
    <property type="entry name" value="TetR_C_7"/>
    <property type="match status" value="1"/>
</dbReference>
<dbReference type="InterPro" id="IPR039536">
    <property type="entry name" value="TetR_C_Proteobacteria"/>
</dbReference>
<dbReference type="PRINTS" id="PR00455">
    <property type="entry name" value="HTHTETR"/>
</dbReference>
<dbReference type="EMBL" id="FOGU01000013">
    <property type="protein sequence ID" value="SES37074.1"/>
    <property type="molecule type" value="Genomic_DNA"/>
</dbReference>
<feature type="DNA-binding region" description="H-T-H motif" evidence="2">
    <location>
        <begin position="45"/>
        <end position="64"/>
    </location>
</feature>
<dbReference type="InterPro" id="IPR009057">
    <property type="entry name" value="Homeodomain-like_sf"/>
</dbReference>
<dbReference type="PANTHER" id="PTHR30055:SF223">
    <property type="entry name" value="HTH-TYPE TRANSCRIPTIONAL REGULATOR UIDR"/>
    <property type="match status" value="1"/>
</dbReference>
<organism evidence="4 5">
    <name type="scientific">Tranquillimonas rosea</name>
    <dbReference type="NCBI Taxonomy" id="641238"/>
    <lineage>
        <taxon>Bacteria</taxon>
        <taxon>Pseudomonadati</taxon>
        <taxon>Pseudomonadota</taxon>
        <taxon>Alphaproteobacteria</taxon>
        <taxon>Rhodobacterales</taxon>
        <taxon>Roseobacteraceae</taxon>
        <taxon>Tranquillimonas</taxon>
    </lineage>
</organism>
<evidence type="ECO:0000256" key="2">
    <source>
        <dbReference type="PROSITE-ProRule" id="PRU00335"/>
    </source>
</evidence>
<dbReference type="Pfam" id="PF00440">
    <property type="entry name" value="TetR_N"/>
    <property type="match status" value="1"/>
</dbReference>
<dbReference type="PANTHER" id="PTHR30055">
    <property type="entry name" value="HTH-TYPE TRANSCRIPTIONAL REGULATOR RUTR"/>
    <property type="match status" value="1"/>
</dbReference>
<dbReference type="InterPro" id="IPR050109">
    <property type="entry name" value="HTH-type_TetR-like_transc_reg"/>
</dbReference>
<dbReference type="Gene3D" id="1.10.357.10">
    <property type="entry name" value="Tetracycline Repressor, domain 2"/>
    <property type="match status" value="1"/>
</dbReference>
<dbReference type="InterPro" id="IPR036271">
    <property type="entry name" value="Tet_transcr_reg_TetR-rel_C_sf"/>
</dbReference>
<gene>
    <name evidence="4" type="ORF">SAMN04490244_11316</name>
</gene>
<dbReference type="AlphaFoldDB" id="A0A1H9WTB8"/>